<sequence>MIAIIKQSEMSKAIGRLEFFASLFLDLGQNHFSSFEDNKLIQYASAAPIINGKEALYNTLKILNICAG</sequence>
<proteinExistence type="predicted"/>
<dbReference type="EMBL" id="AZDG01000001">
    <property type="protein sequence ID" value="KRK65751.1"/>
    <property type="molecule type" value="Genomic_DNA"/>
</dbReference>
<dbReference type="Proteomes" id="UP000050929">
    <property type="component" value="Unassembled WGS sequence"/>
</dbReference>
<name>A0A0R1JF49_9LACO</name>
<keyword evidence="2" id="KW-1185">Reference proteome</keyword>
<evidence type="ECO:0000313" key="2">
    <source>
        <dbReference type="Proteomes" id="UP000050929"/>
    </source>
</evidence>
<evidence type="ECO:0000313" key="1">
    <source>
        <dbReference type="EMBL" id="KRK65751.1"/>
    </source>
</evidence>
<accession>A0A0R1JF49</accession>
<comment type="caution">
    <text evidence="1">The sequence shown here is derived from an EMBL/GenBank/DDBJ whole genome shotgun (WGS) entry which is preliminary data.</text>
</comment>
<dbReference type="AlphaFoldDB" id="A0A0R1JF49"/>
<reference evidence="1 2" key="1">
    <citation type="journal article" date="2015" name="Genome Announc.">
        <title>Expanding the biotechnology potential of lactobacilli through comparative genomics of 213 strains and associated genera.</title>
        <authorList>
            <person name="Sun Z."/>
            <person name="Harris H.M."/>
            <person name="McCann A."/>
            <person name="Guo C."/>
            <person name="Argimon S."/>
            <person name="Zhang W."/>
            <person name="Yang X."/>
            <person name="Jeffery I.B."/>
            <person name="Cooney J.C."/>
            <person name="Kagawa T.F."/>
            <person name="Liu W."/>
            <person name="Song Y."/>
            <person name="Salvetti E."/>
            <person name="Wrobel A."/>
            <person name="Rasinkangas P."/>
            <person name="Parkhill J."/>
            <person name="Rea M.C."/>
            <person name="O'Sullivan O."/>
            <person name="Ritari J."/>
            <person name="Douillard F.P."/>
            <person name="Paul Ross R."/>
            <person name="Yang R."/>
            <person name="Briner A.E."/>
            <person name="Felis G.E."/>
            <person name="de Vos W.M."/>
            <person name="Barrangou R."/>
            <person name="Klaenhammer T.R."/>
            <person name="Caufield P.W."/>
            <person name="Cui Y."/>
            <person name="Zhang H."/>
            <person name="O'Toole P.W."/>
        </authorList>
    </citation>
    <scope>NUCLEOTIDE SEQUENCE [LARGE SCALE GENOMIC DNA]</scope>
    <source>
        <strain evidence="1 2">DSM 20183</strain>
    </source>
</reference>
<gene>
    <name evidence="1" type="ORF">FC72_GL000196</name>
</gene>
<protein>
    <submittedName>
        <fullName evidence="1">Uncharacterized protein</fullName>
    </submittedName>
</protein>
<organism evidence="1 2">
    <name type="scientific">Companilactobacillus tucceti DSM 20183</name>
    <dbReference type="NCBI Taxonomy" id="1423811"/>
    <lineage>
        <taxon>Bacteria</taxon>
        <taxon>Bacillati</taxon>
        <taxon>Bacillota</taxon>
        <taxon>Bacilli</taxon>
        <taxon>Lactobacillales</taxon>
        <taxon>Lactobacillaceae</taxon>
        <taxon>Companilactobacillus</taxon>
    </lineage>
</organism>